<dbReference type="GO" id="GO:0004494">
    <property type="term" value="F:methylmalonyl-CoA mutase activity"/>
    <property type="evidence" value="ECO:0007669"/>
    <property type="project" value="UniProtKB-EC"/>
</dbReference>
<dbReference type="GO" id="GO:0005737">
    <property type="term" value="C:cytoplasm"/>
    <property type="evidence" value="ECO:0007669"/>
    <property type="project" value="TreeGrafter"/>
</dbReference>
<organism evidence="2 3">
    <name type="scientific">Bartonella choladocola</name>
    <dbReference type="NCBI Taxonomy" id="2750995"/>
    <lineage>
        <taxon>Bacteria</taxon>
        <taxon>Pseudomonadati</taxon>
        <taxon>Pseudomonadota</taxon>
        <taxon>Alphaproteobacteria</taxon>
        <taxon>Hyphomicrobiales</taxon>
        <taxon>Bartonellaceae</taxon>
        <taxon>Bartonella</taxon>
    </lineage>
</organism>
<dbReference type="AlphaFoldDB" id="A0A1U9MGM3"/>
<keyword evidence="2" id="KW-0413">Isomerase</keyword>
<reference evidence="2 3" key="1">
    <citation type="submission" date="2016-11" db="EMBL/GenBank/DDBJ databases">
        <title>Comparative genomics of Bartonella apis.</title>
        <authorList>
            <person name="Engel P."/>
        </authorList>
    </citation>
    <scope>NUCLEOTIDE SEQUENCE [LARGE SCALE GENOMIC DNA]</scope>
    <source>
        <strain evidence="2 3">BBC0122</strain>
    </source>
</reference>
<evidence type="ECO:0000259" key="1">
    <source>
        <dbReference type="Pfam" id="PF01642"/>
    </source>
</evidence>
<feature type="domain" description="Methylmalonyl-CoA mutase alpha/beta chain catalytic" evidence="1">
    <location>
        <begin position="69"/>
        <end position="401"/>
    </location>
</feature>
<keyword evidence="3" id="KW-1185">Reference proteome</keyword>
<dbReference type="GO" id="GO:0031419">
    <property type="term" value="F:cobalamin binding"/>
    <property type="evidence" value="ECO:0007669"/>
    <property type="project" value="InterPro"/>
</dbReference>
<accession>A0A1U9MGM3</accession>
<dbReference type="PANTHER" id="PTHR48101:SF4">
    <property type="entry name" value="METHYLMALONYL-COA MUTASE, MITOCHONDRIAL"/>
    <property type="match status" value="1"/>
</dbReference>
<dbReference type="Gene3D" id="3.20.20.240">
    <property type="entry name" value="Methylmalonyl-CoA mutase"/>
    <property type="match status" value="1"/>
</dbReference>
<name>A0A1U9MGM3_9HYPH</name>
<dbReference type="KEGG" id="bapi:BBC0122_007450"/>
<protein>
    <submittedName>
        <fullName evidence="2">Heterodimeric methylmalonyl-CoA mutase small subunit</fullName>
        <ecNumber evidence="2">5.4.99.2</ecNumber>
    </submittedName>
</protein>
<dbReference type="PANTHER" id="PTHR48101">
    <property type="entry name" value="METHYLMALONYL-COA MUTASE, MITOCHONDRIAL-RELATED"/>
    <property type="match status" value="1"/>
</dbReference>
<dbReference type="InterPro" id="IPR006099">
    <property type="entry name" value="MeMalonylCoA_mutase_a/b_cat"/>
</dbReference>
<sequence>MLMSSKQSLPSDNLQSRQAGWSVMQRADDPDIERARFQLKEDIANGATGIALIFEGANSAYGFGLPAKAETIPTLFDGVSLDGLHIRLDNHPHGRVIADSFIDYLQHRRINPTRTKLTFSTDPTAVLATTGKLKMSIEALKASLPQSMSVFFSSGIPGVVLEADGRPYHNAGATPAQEIGAMMSVALAHLKMVEEARHHIIYALPHIGFATALDQDPVMGLAKMRAIRLLWRRLQGERGVSSPFPAIIHVETSMRMMTRQDALSNISRSSIAAYAAILGGASSLSVLPYSFVFGLPDENARRIARNSQLVFVDELANPLAKHANRRDNDADALAEAAWVEFTRLEDEGGVMQSLIDGNLAKRIEEARDLRLASYHKNERAIIGTSEYRKSDEAPFGIVDTKAVHFSAEGISHCHPLVSGRWDQDFLEVQKIAPVEITKD</sequence>
<dbReference type="InterPro" id="IPR016176">
    <property type="entry name" value="Cbl-dep_enz_cat"/>
</dbReference>
<dbReference type="SUPFAM" id="SSF51703">
    <property type="entry name" value="Cobalamin (vitamin B12)-dependent enzymes"/>
    <property type="match status" value="1"/>
</dbReference>
<proteinExistence type="predicted"/>
<gene>
    <name evidence="2" type="ORF">BBC0122_007450</name>
</gene>
<dbReference type="EC" id="5.4.99.2" evidence="2"/>
<dbReference type="STRING" id="1686310.BBC0244_007490"/>
<dbReference type="Pfam" id="PF01642">
    <property type="entry name" value="MM_CoA_mutase"/>
    <property type="match status" value="1"/>
</dbReference>
<dbReference type="Proteomes" id="UP000189632">
    <property type="component" value="Chromosome"/>
</dbReference>
<evidence type="ECO:0000313" key="3">
    <source>
        <dbReference type="Proteomes" id="UP000189632"/>
    </source>
</evidence>
<dbReference type="EMBL" id="CP015625">
    <property type="protein sequence ID" value="AQT46873.1"/>
    <property type="molecule type" value="Genomic_DNA"/>
</dbReference>
<dbReference type="GO" id="GO:0019678">
    <property type="term" value="P:propionate metabolic process, methylmalonyl pathway"/>
    <property type="evidence" value="ECO:0007669"/>
    <property type="project" value="TreeGrafter"/>
</dbReference>
<evidence type="ECO:0000313" key="2">
    <source>
        <dbReference type="EMBL" id="AQT46873.1"/>
    </source>
</evidence>